<dbReference type="InterPro" id="IPR007269">
    <property type="entry name" value="ICMT_MeTrfase"/>
</dbReference>
<dbReference type="Gene3D" id="1.20.120.1630">
    <property type="match status" value="1"/>
</dbReference>
<reference evidence="6 7" key="1">
    <citation type="submission" date="2020-08" db="EMBL/GenBank/DDBJ databases">
        <title>Edaphobacter telluris sp. nov. and Acidobacterium dinghuensis sp. nov., two acidobacteria isolated from forest soil.</title>
        <authorList>
            <person name="Fu J."/>
            <person name="Qiu L."/>
        </authorList>
    </citation>
    <scope>NUCLEOTIDE SEQUENCE [LARGE SCALE GENOMIC DNA]</scope>
    <source>
        <strain evidence="6">4Y35</strain>
    </source>
</reference>
<accession>A0A7G8BG73</accession>
<keyword evidence="4 5" id="KW-0472">Membrane</keyword>
<dbReference type="Proteomes" id="UP000515312">
    <property type="component" value="Chromosome"/>
</dbReference>
<dbReference type="KEGG" id="adin:H7849_21105"/>
<gene>
    <name evidence="6" type="ORF">H7849_21105</name>
</gene>
<keyword evidence="6" id="KW-0808">Transferase</keyword>
<dbReference type="PANTHER" id="PTHR12714:SF9">
    <property type="entry name" value="PROTEIN-S-ISOPRENYLCYSTEINE O-METHYLTRANSFERASE"/>
    <property type="match status" value="1"/>
</dbReference>
<evidence type="ECO:0000256" key="4">
    <source>
        <dbReference type="ARBA" id="ARBA00023136"/>
    </source>
</evidence>
<dbReference type="GO" id="GO:0032259">
    <property type="term" value="P:methylation"/>
    <property type="evidence" value="ECO:0007669"/>
    <property type="project" value="UniProtKB-KW"/>
</dbReference>
<feature type="transmembrane region" description="Helical" evidence="5">
    <location>
        <begin position="117"/>
        <end position="145"/>
    </location>
</feature>
<feature type="transmembrane region" description="Helical" evidence="5">
    <location>
        <begin position="218"/>
        <end position="237"/>
    </location>
</feature>
<feature type="transmembrane region" description="Helical" evidence="5">
    <location>
        <begin position="12"/>
        <end position="31"/>
    </location>
</feature>
<evidence type="ECO:0000313" key="6">
    <source>
        <dbReference type="EMBL" id="QNI31543.1"/>
    </source>
</evidence>
<evidence type="ECO:0000313" key="7">
    <source>
        <dbReference type="Proteomes" id="UP000515312"/>
    </source>
</evidence>
<dbReference type="RefSeq" id="WP_186742269.1">
    <property type="nucleotide sequence ID" value="NZ_CP060394.1"/>
</dbReference>
<keyword evidence="6" id="KW-0489">Methyltransferase</keyword>
<feature type="transmembrane region" description="Helical" evidence="5">
    <location>
        <begin position="190"/>
        <end position="211"/>
    </location>
</feature>
<protein>
    <submittedName>
        <fullName evidence="6">Isoprenylcysteine carboxylmethyltransferase family protein</fullName>
    </submittedName>
</protein>
<keyword evidence="7" id="KW-1185">Reference proteome</keyword>
<dbReference type="GO" id="GO:0004671">
    <property type="term" value="F:protein C-terminal S-isoprenylcysteine carboxyl O-methyltransferase activity"/>
    <property type="evidence" value="ECO:0007669"/>
    <property type="project" value="InterPro"/>
</dbReference>
<dbReference type="Pfam" id="PF04140">
    <property type="entry name" value="ICMT"/>
    <property type="match status" value="1"/>
</dbReference>
<dbReference type="EMBL" id="CP060394">
    <property type="protein sequence ID" value="QNI31543.1"/>
    <property type="molecule type" value="Genomic_DNA"/>
</dbReference>
<keyword evidence="2 5" id="KW-0812">Transmembrane</keyword>
<dbReference type="AlphaFoldDB" id="A0A7G8BG73"/>
<dbReference type="GO" id="GO:0016020">
    <property type="term" value="C:membrane"/>
    <property type="evidence" value="ECO:0007669"/>
    <property type="project" value="UniProtKB-SubCell"/>
</dbReference>
<proteinExistence type="predicted"/>
<keyword evidence="3 5" id="KW-1133">Transmembrane helix</keyword>
<organism evidence="6 7">
    <name type="scientific">Alloacidobacterium dinghuense</name>
    <dbReference type="NCBI Taxonomy" id="2763107"/>
    <lineage>
        <taxon>Bacteria</taxon>
        <taxon>Pseudomonadati</taxon>
        <taxon>Acidobacteriota</taxon>
        <taxon>Terriglobia</taxon>
        <taxon>Terriglobales</taxon>
        <taxon>Acidobacteriaceae</taxon>
        <taxon>Alloacidobacterium</taxon>
    </lineage>
</organism>
<evidence type="ECO:0000256" key="5">
    <source>
        <dbReference type="SAM" id="Phobius"/>
    </source>
</evidence>
<evidence type="ECO:0000256" key="2">
    <source>
        <dbReference type="ARBA" id="ARBA00022692"/>
    </source>
</evidence>
<comment type="subcellular location">
    <subcellularLocation>
        <location evidence="1">Membrane</location>
        <topology evidence="1">Multi-pass membrane protein</topology>
    </subcellularLocation>
</comment>
<feature type="transmembrane region" description="Helical" evidence="5">
    <location>
        <begin position="51"/>
        <end position="72"/>
    </location>
</feature>
<name>A0A7G8BG73_9BACT</name>
<dbReference type="PANTHER" id="PTHR12714">
    <property type="entry name" value="PROTEIN-S ISOPRENYLCYSTEINE O-METHYLTRANSFERASE"/>
    <property type="match status" value="1"/>
</dbReference>
<sequence length="244" mass="27158">MKATQFEFRFRVVIAFLLYVLGFWAPWARYLGGSGRVSTTWLELPGALASAHWLSLENATILVTVIALACAIKGTIFRVWGTAYLGTAIVHDKSMHGAGVVAAGPYRYTRNPLYMGTLIFAIAVSILMPPTGAIFFLAAQAIFYYRLILGEEAYLATQQGEAYLAYKQKVPRFWRSLRARVPAAPAKPQWLTSLLAESYYVGFTACFAILAWRYNAYLLIKCIIICFGASLVIRAILPQTPKHD</sequence>
<evidence type="ECO:0000256" key="3">
    <source>
        <dbReference type="ARBA" id="ARBA00022989"/>
    </source>
</evidence>
<evidence type="ECO:0000256" key="1">
    <source>
        <dbReference type="ARBA" id="ARBA00004141"/>
    </source>
</evidence>